<dbReference type="GO" id="GO:0004806">
    <property type="term" value="F:triacylglycerol lipase activity"/>
    <property type="evidence" value="ECO:0007669"/>
    <property type="project" value="TreeGrafter"/>
</dbReference>
<feature type="active site" evidence="1">
    <location>
        <position position="271"/>
    </location>
</feature>
<feature type="active site" description="Nucleophile" evidence="1">
    <location>
        <position position="67"/>
    </location>
</feature>
<dbReference type="Gene3D" id="3.40.50.1110">
    <property type="entry name" value="SGNH hydrolase"/>
    <property type="match status" value="1"/>
</dbReference>
<dbReference type="PANTHER" id="PTHR37981">
    <property type="entry name" value="LIPASE 2"/>
    <property type="match status" value="1"/>
</dbReference>
<organism evidence="5 6">
    <name type="scientific">Ornithinimicrobium ciconiae</name>
    <dbReference type="NCBI Taxonomy" id="2594265"/>
    <lineage>
        <taxon>Bacteria</taxon>
        <taxon>Bacillati</taxon>
        <taxon>Actinomycetota</taxon>
        <taxon>Actinomycetes</taxon>
        <taxon>Micrococcales</taxon>
        <taxon>Ornithinimicrobiaceae</taxon>
        <taxon>Ornithinimicrobium</taxon>
    </lineage>
</organism>
<evidence type="ECO:0000259" key="4">
    <source>
        <dbReference type="Pfam" id="PF13472"/>
    </source>
</evidence>
<dbReference type="PANTHER" id="PTHR37981:SF1">
    <property type="entry name" value="SGNH HYDROLASE-TYPE ESTERASE DOMAIN-CONTAINING PROTEIN"/>
    <property type="match status" value="1"/>
</dbReference>
<feature type="domain" description="SGNH hydrolase-type esterase" evidence="4">
    <location>
        <begin position="63"/>
        <end position="277"/>
    </location>
</feature>
<feature type="disulfide bond" evidence="2">
    <location>
        <begin position="81"/>
        <end position="105"/>
    </location>
</feature>
<gene>
    <name evidence="5" type="ORF">FNH13_12695</name>
</gene>
<dbReference type="GO" id="GO:0019433">
    <property type="term" value="P:triglyceride catabolic process"/>
    <property type="evidence" value="ECO:0007669"/>
    <property type="project" value="TreeGrafter"/>
</dbReference>
<evidence type="ECO:0000256" key="3">
    <source>
        <dbReference type="SAM" id="SignalP"/>
    </source>
</evidence>
<dbReference type="OrthoDB" id="5503950at2"/>
<name>A0A516GC11_9MICO</name>
<dbReference type="InterPro" id="IPR013830">
    <property type="entry name" value="SGNH_hydro"/>
</dbReference>
<evidence type="ECO:0000313" key="6">
    <source>
        <dbReference type="Proteomes" id="UP000315395"/>
    </source>
</evidence>
<evidence type="ECO:0000256" key="2">
    <source>
        <dbReference type="PIRSR" id="PIRSR637460-2"/>
    </source>
</evidence>
<keyword evidence="6" id="KW-1185">Reference proteome</keyword>
<dbReference type="SUPFAM" id="SSF52266">
    <property type="entry name" value="SGNH hydrolase"/>
    <property type="match status" value="1"/>
</dbReference>
<keyword evidence="2" id="KW-1015">Disulfide bond</keyword>
<dbReference type="CDD" id="cd01823">
    <property type="entry name" value="SEST_like"/>
    <property type="match status" value="1"/>
</dbReference>
<dbReference type="Proteomes" id="UP000315395">
    <property type="component" value="Chromosome"/>
</dbReference>
<feature type="chain" id="PRO_5021991419" evidence="3">
    <location>
        <begin position="44"/>
        <end position="376"/>
    </location>
</feature>
<proteinExistence type="predicted"/>
<accession>A0A516GC11</accession>
<evidence type="ECO:0000313" key="5">
    <source>
        <dbReference type="EMBL" id="QDO89076.1"/>
    </source>
</evidence>
<feature type="disulfide bond" evidence="2">
    <location>
        <begin position="146"/>
        <end position="155"/>
    </location>
</feature>
<feature type="disulfide bond" evidence="2">
    <location>
        <begin position="204"/>
        <end position="253"/>
    </location>
</feature>
<sequence length="376" mass="38669">MSPARHRAMLTGVKTPRRSPLTTLLAAPAGLALALTAGLSAQADPPSPDGAASAQANDTSYVALGDSFSAGTGTRASTDDCYRSPYGYPALIANAQGLDLDYQACSGATTADVLNNQVGALSPQTDLVTMTIGGNDLGFADVITECALPGWLSNCTGAINGGLSVLRTQLPARYDAVLGAIDSGAPSADVRIGGYPLLFNGKDCNLLTFFSGSEMTRLNAATHELNTLVQQKTTGAGHTFVDPRGAFAGHAVCDNVEWINGLSWPIVESFHPNRAGNVGYAEVFWPGTAGAATSSMPADAATSRAARVQAEADAVLAMDLDSRANLRAAAGAGISPATITDLVQRLDSADAEVVTAALEELSVLDERYEARHGARG</sequence>
<dbReference type="Pfam" id="PF13472">
    <property type="entry name" value="Lipase_GDSL_2"/>
    <property type="match status" value="1"/>
</dbReference>
<dbReference type="AlphaFoldDB" id="A0A516GC11"/>
<dbReference type="KEGG" id="orz:FNH13_12695"/>
<dbReference type="InterPro" id="IPR037460">
    <property type="entry name" value="SEST-like"/>
</dbReference>
<feature type="signal peptide" evidence="3">
    <location>
        <begin position="1"/>
        <end position="43"/>
    </location>
</feature>
<evidence type="ECO:0000256" key="1">
    <source>
        <dbReference type="PIRSR" id="PIRSR637460-1"/>
    </source>
</evidence>
<keyword evidence="3" id="KW-0732">Signal</keyword>
<protein>
    <submittedName>
        <fullName evidence="5">SGNH/GDSL hydrolase family protein</fullName>
    </submittedName>
</protein>
<dbReference type="EMBL" id="CP041616">
    <property type="protein sequence ID" value="QDO89076.1"/>
    <property type="molecule type" value="Genomic_DNA"/>
</dbReference>
<dbReference type="InterPro" id="IPR036514">
    <property type="entry name" value="SGNH_hydro_sf"/>
</dbReference>
<keyword evidence="5" id="KW-0378">Hydrolase</keyword>
<reference evidence="5 6" key="1">
    <citation type="submission" date="2019-07" db="EMBL/GenBank/DDBJ databases">
        <title>complete genome sequencing of Ornithinimicrobium sp. H23M54.</title>
        <authorList>
            <person name="Bae J.-W."/>
            <person name="Lee S.-Y."/>
        </authorList>
    </citation>
    <scope>NUCLEOTIDE SEQUENCE [LARGE SCALE GENOMIC DNA]</scope>
    <source>
        <strain evidence="5 6">H23M54</strain>
    </source>
</reference>